<keyword evidence="2" id="KW-1133">Transmembrane helix</keyword>
<keyword evidence="3" id="KW-0732">Signal</keyword>
<accession>A0A849B7L2</accession>
<evidence type="ECO:0000256" key="3">
    <source>
        <dbReference type="SAM" id="SignalP"/>
    </source>
</evidence>
<gene>
    <name evidence="4" type="ORF">HLB16_04370</name>
</gene>
<dbReference type="AlphaFoldDB" id="A0A849B7L2"/>
<dbReference type="EMBL" id="JABEMD010000005">
    <property type="protein sequence ID" value="NNH10114.1"/>
    <property type="molecule type" value="Genomic_DNA"/>
</dbReference>
<feature type="signal peptide" evidence="3">
    <location>
        <begin position="1"/>
        <end position="17"/>
    </location>
</feature>
<sequence>MRARLSLAIAIAAGAMAADLALDGLWRGATLYLQRCATSGPWIDPTVFGQWTADHLRAFPVSSAAMMLGCGLPRAGIRNGTSAMALRIAAMVVAMPVLCAPGLQAAAAMPPNLQVAAYLATMWLLTLAIDGGLPALRARRGLTCRCRPSCSGRAPSADAAPDPARAWRQRP</sequence>
<evidence type="ECO:0000313" key="4">
    <source>
        <dbReference type="EMBL" id="NNH10114.1"/>
    </source>
</evidence>
<feature type="region of interest" description="Disordered" evidence="1">
    <location>
        <begin position="149"/>
        <end position="171"/>
    </location>
</feature>
<organism evidence="4 5">
    <name type="scientific">Cupriavidus gilardii</name>
    <dbReference type="NCBI Taxonomy" id="82541"/>
    <lineage>
        <taxon>Bacteria</taxon>
        <taxon>Pseudomonadati</taxon>
        <taxon>Pseudomonadota</taxon>
        <taxon>Betaproteobacteria</taxon>
        <taxon>Burkholderiales</taxon>
        <taxon>Burkholderiaceae</taxon>
        <taxon>Cupriavidus</taxon>
    </lineage>
</organism>
<feature type="transmembrane region" description="Helical" evidence="2">
    <location>
        <begin position="115"/>
        <end position="136"/>
    </location>
</feature>
<evidence type="ECO:0000256" key="1">
    <source>
        <dbReference type="SAM" id="MobiDB-lite"/>
    </source>
</evidence>
<protein>
    <submittedName>
        <fullName evidence="4">Uncharacterized protein</fullName>
    </submittedName>
</protein>
<feature type="chain" id="PRO_5032734374" evidence="3">
    <location>
        <begin position="18"/>
        <end position="171"/>
    </location>
</feature>
<evidence type="ECO:0000313" key="5">
    <source>
        <dbReference type="Proteomes" id="UP000542973"/>
    </source>
</evidence>
<feature type="compositionally biased region" description="Low complexity" evidence="1">
    <location>
        <begin position="153"/>
        <end position="171"/>
    </location>
</feature>
<evidence type="ECO:0000256" key="2">
    <source>
        <dbReference type="SAM" id="Phobius"/>
    </source>
</evidence>
<reference evidence="4 5" key="1">
    <citation type="submission" date="2020-05" db="EMBL/GenBank/DDBJ databases">
        <title>MicrobeNet Type strains.</title>
        <authorList>
            <person name="Nicholson A.C."/>
        </authorList>
    </citation>
    <scope>NUCLEOTIDE SEQUENCE [LARGE SCALE GENOMIC DNA]</scope>
    <source>
        <strain evidence="4 5">ATCC 700815</strain>
    </source>
</reference>
<keyword evidence="2" id="KW-0472">Membrane</keyword>
<keyword evidence="2" id="KW-0812">Transmembrane</keyword>
<dbReference type="RefSeq" id="WP_344232965.1">
    <property type="nucleotide sequence ID" value="NZ_BAAAEB010000022.1"/>
</dbReference>
<dbReference type="Proteomes" id="UP000542973">
    <property type="component" value="Unassembled WGS sequence"/>
</dbReference>
<name>A0A849B7L2_9BURK</name>
<proteinExistence type="predicted"/>
<feature type="transmembrane region" description="Helical" evidence="2">
    <location>
        <begin position="84"/>
        <end position="103"/>
    </location>
</feature>
<comment type="caution">
    <text evidence="4">The sequence shown here is derived from an EMBL/GenBank/DDBJ whole genome shotgun (WGS) entry which is preliminary data.</text>
</comment>